<organism evidence="3 4">
    <name type="scientific">Pisolithus tinctorius Marx 270</name>
    <dbReference type="NCBI Taxonomy" id="870435"/>
    <lineage>
        <taxon>Eukaryota</taxon>
        <taxon>Fungi</taxon>
        <taxon>Dikarya</taxon>
        <taxon>Basidiomycota</taxon>
        <taxon>Agaricomycotina</taxon>
        <taxon>Agaricomycetes</taxon>
        <taxon>Agaricomycetidae</taxon>
        <taxon>Boletales</taxon>
        <taxon>Sclerodermatineae</taxon>
        <taxon>Pisolithaceae</taxon>
        <taxon>Pisolithus</taxon>
    </lineage>
</organism>
<dbReference type="Proteomes" id="UP000054217">
    <property type="component" value="Unassembled WGS sequence"/>
</dbReference>
<feature type="non-terminal residue" evidence="3">
    <location>
        <position position="1"/>
    </location>
</feature>
<dbReference type="STRING" id="870435.A0A0C3PJ34"/>
<feature type="non-terminal residue" evidence="3">
    <location>
        <position position="79"/>
    </location>
</feature>
<keyword evidence="1" id="KW-0479">Metal-binding</keyword>
<evidence type="ECO:0000259" key="2">
    <source>
        <dbReference type="PROSITE" id="PS50157"/>
    </source>
</evidence>
<reference evidence="3 4" key="1">
    <citation type="submission" date="2014-04" db="EMBL/GenBank/DDBJ databases">
        <authorList>
            <consortium name="DOE Joint Genome Institute"/>
            <person name="Kuo A."/>
            <person name="Kohler A."/>
            <person name="Costa M.D."/>
            <person name="Nagy L.G."/>
            <person name="Floudas D."/>
            <person name="Copeland A."/>
            <person name="Barry K.W."/>
            <person name="Cichocki N."/>
            <person name="Veneault-Fourrey C."/>
            <person name="LaButti K."/>
            <person name="Lindquist E.A."/>
            <person name="Lipzen A."/>
            <person name="Lundell T."/>
            <person name="Morin E."/>
            <person name="Murat C."/>
            <person name="Sun H."/>
            <person name="Tunlid A."/>
            <person name="Henrissat B."/>
            <person name="Grigoriev I.V."/>
            <person name="Hibbett D.S."/>
            <person name="Martin F."/>
            <person name="Nordberg H.P."/>
            <person name="Cantor M.N."/>
            <person name="Hua S.X."/>
        </authorList>
    </citation>
    <scope>NUCLEOTIDE SEQUENCE [LARGE SCALE GENOMIC DNA]</scope>
    <source>
        <strain evidence="3 4">Marx 270</strain>
    </source>
</reference>
<accession>A0A0C3PJ34</accession>
<proteinExistence type="predicted"/>
<name>A0A0C3PJ34_PISTI</name>
<protein>
    <recommendedName>
        <fullName evidence="2">C2H2-type domain-containing protein</fullName>
    </recommendedName>
</protein>
<feature type="domain" description="C2H2-type" evidence="2">
    <location>
        <begin position="61"/>
        <end position="79"/>
    </location>
</feature>
<dbReference type="PROSITE" id="PS50157">
    <property type="entry name" value="ZINC_FINGER_C2H2_2"/>
    <property type="match status" value="1"/>
</dbReference>
<dbReference type="InterPro" id="IPR013087">
    <property type="entry name" value="Znf_C2H2_type"/>
</dbReference>
<gene>
    <name evidence="3" type="ORF">M404DRAFT_114020</name>
</gene>
<dbReference type="HOGENOM" id="CLU_126337_1_1_1"/>
<sequence>GPGCTLPLEGTTTSILYHLHLHNHVHKQFESVYCPWTGCVDEMLWRNVACHVKEKHLGVKVQCEKCGKRYMRKESLTAH</sequence>
<dbReference type="InParanoid" id="A0A0C3PJ34"/>
<evidence type="ECO:0000313" key="3">
    <source>
        <dbReference type="EMBL" id="KIO08144.1"/>
    </source>
</evidence>
<reference evidence="4" key="2">
    <citation type="submission" date="2015-01" db="EMBL/GenBank/DDBJ databases">
        <title>Evolutionary Origins and Diversification of the Mycorrhizal Mutualists.</title>
        <authorList>
            <consortium name="DOE Joint Genome Institute"/>
            <consortium name="Mycorrhizal Genomics Consortium"/>
            <person name="Kohler A."/>
            <person name="Kuo A."/>
            <person name="Nagy L.G."/>
            <person name="Floudas D."/>
            <person name="Copeland A."/>
            <person name="Barry K.W."/>
            <person name="Cichocki N."/>
            <person name="Veneault-Fourrey C."/>
            <person name="LaButti K."/>
            <person name="Lindquist E.A."/>
            <person name="Lipzen A."/>
            <person name="Lundell T."/>
            <person name="Morin E."/>
            <person name="Murat C."/>
            <person name="Riley R."/>
            <person name="Ohm R."/>
            <person name="Sun H."/>
            <person name="Tunlid A."/>
            <person name="Henrissat B."/>
            <person name="Grigoriev I.V."/>
            <person name="Hibbett D.S."/>
            <person name="Martin F."/>
        </authorList>
    </citation>
    <scope>NUCLEOTIDE SEQUENCE [LARGE SCALE GENOMIC DNA]</scope>
    <source>
        <strain evidence="4">Marx 270</strain>
    </source>
</reference>
<dbReference type="GO" id="GO:0008270">
    <property type="term" value="F:zinc ion binding"/>
    <property type="evidence" value="ECO:0007669"/>
    <property type="project" value="UniProtKB-KW"/>
</dbReference>
<keyword evidence="1" id="KW-0863">Zinc-finger</keyword>
<dbReference type="AlphaFoldDB" id="A0A0C3PJ34"/>
<evidence type="ECO:0000313" key="4">
    <source>
        <dbReference type="Proteomes" id="UP000054217"/>
    </source>
</evidence>
<dbReference type="Gene3D" id="3.30.160.60">
    <property type="entry name" value="Classic Zinc Finger"/>
    <property type="match status" value="1"/>
</dbReference>
<dbReference type="EMBL" id="KN831958">
    <property type="protein sequence ID" value="KIO08144.1"/>
    <property type="molecule type" value="Genomic_DNA"/>
</dbReference>
<keyword evidence="1" id="KW-0862">Zinc</keyword>
<dbReference type="OrthoDB" id="3437960at2759"/>
<evidence type="ECO:0000256" key="1">
    <source>
        <dbReference type="PROSITE-ProRule" id="PRU00042"/>
    </source>
</evidence>
<keyword evidence="4" id="KW-1185">Reference proteome</keyword>